<proteinExistence type="predicted"/>
<evidence type="ECO:0000259" key="3">
    <source>
        <dbReference type="Pfam" id="PF24883"/>
    </source>
</evidence>
<reference evidence="4" key="1">
    <citation type="journal article" date="2021" name="Nat. Commun.">
        <title>Genetic determinants of endophytism in the Arabidopsis root mycobiome.</title>
        <authorList>
            <person name="Mesny F."/>
            <person name="Miyauchi S."/>
            <person name="Thiergart T."/>
            <person name="Pickel B."/>
            <person name="Atanasova L."/>
            <person name="Karlsson M."/>
            <person name="Huettel B."/>
            <person name="Barry K.W."/>
            <person name="Haridas S."/>
            <person name="Chen C."/>
            <person name="Bauer D."/>
            <person name="Andreopoulos W."/>
            <person name="Pangilinan J."/>
            <person name="LaButti K."/>
            <person name="Riley R."/>
            <person name="Lipzen A."/>
            <person name="Clum A."/>
            <person name="Drula E."/>
            <person name="Henrissat B."/>
            <person name="Kohler A."/>
            <person name="Grigoriev I.V."/>
            <person name="Martin F.M."/>
            <person name="Hacquard S."/>
        </authorList>
    </citation>
    <scope>NUCLEOTIDE SEQUENCE</scope>
    <source>
        <strain evidence="4">MPI-SDFR-AT-0117</strain>
    </source>
</reference>
<feature type="region of interest" description="Disordered" evidence="2">
    <location>
        <begin position="279"/>
        <end position="298"/>
    </location>
</feature>
<dbReference type="Proteomes" id="UP000770015">
    <property type="component" value="Unassembled WGS sequence"/>
</dbReference>
<dbReference type="AlphaFoldDB" id="A0A9P9A8K5"/>
<gene>
    <name evidence="4" type="ORF">F5X68DRAFT_174017</name>
</gene>
<comment type="caution">
    <text evidence="4">The sequence shown here is derived from an EMBL/GenBank/DDBJ whole genome shotgun (WGS) entry which is preliminary data.</text>
</comment>
<organism evidence="4 5">
    <name type="scientific">Plectosphaerella plurivora</name>
    <dbReference type="NCBI Taxonomy" id="936078"/>
    <lineage>
        <taxon>Eukaryota</taxon>
        <taxon>Fungi</taxon>
        <taxon>Dikarya</taxon>
        <taxon>Ascomycota</taxon>
        <taxon>Pezizomycotina</taxon>
        <taxon>Sordariomycetes</taxon>
        <taxon>Hypocreomycetidae</taxon>
        <taxon>Glomerellales</taxon>
        <taxon>Plectosphaerellaceae</taxon>
        <taxon>Plectosphaerella</taxon>
    </lineage>
</organism>
<protein>
    <recommendedName>
        <fullName evidence="3">Nephrocystin 3-like N-terminal domain-containing protein</fullName>
    </recommendedName>
</protein>
<dbReference type="InterPro" id="IPR056884">
    <property type="entry name" value="NPHP3-like_N"/>
</dbReference>
<keyword evidence="1" id="KW-0677">Repeat</keyword>
<name>A0A9P9A8K5_9PEZI</name>
<dbReference type="InterPro" id="IPR027417">
    <property type="entry name" value="P-loop_NTPase"/>
</dbReference>
<evidence type="ECO:0000313" key="5">
    <source>
        <dbReference type="Proteomes" id="UP000770015"/>
    </source>
</evidence>
<dbReference type="SUPFAM" id="SSF53474">
    <property type="entry name" value="alpha/beta-Hydrolases"/>
    <property type="match status" value="1"/>
</dbReference>
<dbReference type="InterPro" id="IPR029058">
    <property type="entry name" value="AB_hydrolase_fold"/>
</dbReference>
<keyword evidence="5" id="KW-1185">Reference proteome</keyword>
<feature type="non-terminal residue" evidence="4">
    <location>
        <position position="1"/>
    </location>
</feature>
<dbReference type="EMBL" id="JAGSXJ010000023">
    <property type="protein sequence ID" value="KAH6677035.1"/>
    <property type="molecule type" value="Genomic_DNA"/>
</dbReference>
<accession>A0A9P9A8K5</accession>
<evidence type="ECO:0000256" key="2">
    <source>
        <dbReference type="SAM" id="MobiDB-lite"/>
    </source>
</evidence>
<evidence type="ECO:0000256" key="1">
    <source>
        <dbReference type="ARBA" id="ARBA00022737"/>
    </source>
</evidence>
<dbReference type="OrthoDB" id="194358at2759"/>
<dbReference type="Gene3D" id="3.40.50.1820">
    <property type="entry name" value="alpha/beta hydrolase"/>
    <property type="match status" value="1"/>
</dbReference>
<dbReference type="PANTHER" id="PTHR10039">
    <property type="entry name" value="AMELOGENIN"/>
    <property type="match status" value="1"/>
</dbReference>
<sequence length="724" mass="81374">MARQEHARDSRQEIVVPGQATKQVQQVISFSILQYAASRAVAIRPVLAKRPCPDRLAQRPSPHIWLRHAHQASPWSTRQQELRVRHWRRLPSEPEAKREPGGRPILFIAHSLGGIVVKETLRRSWGSRQLHLKDICNSTAGITFFGTPHGGADPRRFLHRIAERTVRAVGAKPNEAIISSLLPSSERLAELRNEFAPIAAERNWLIQSFQEDVGVRLLGGKVVEDVSSCLNLPMETKQHIGRNHMDMCRFSGPVDVEFQKVEAVLKRMSSRALAASLASQSSAETGQPVSQTIDAPDINDSTRKMIRTALTFDQMDARFHNIVAQHPKTCAWLPEHEACLDWLDDDKLSEHSGFLWIKGKPGAGKSTLMKYLTKRFRGTQPEKSGTLAASEAVMSFFFNRRGSELEQSTIGLYRSVLLQLLENFPACWKIFSSDSHQAQDYDILLRTSEEHLKDIILASTEIIRGRKAIIFIDGLDECDEDQVRNMISFFEILADAATAHSAIFRFCFASRHYPTISLRRGRVVKLDDQEGHVADIEVYVNSQLNVGQGPVAAAILGEILHKSQGIFMWVVLVVRILNKKYDKGRLNALRETLEALPPDLHELFRDIVKVESHGLQAMVLCLQWILFAKSALSPLELYYAIQSGLSEGVPDLDQVDEVVDKQHAERYILDVSRGLAEITKQEIIQLIHESVGEFLRKEGLSLLTDQPSSAIPGASHERLKICCL</sequence>
<dbReference type="SUPFAM" id="SSF52540">
    <property type="entry name" value="P-loop containing nucleoside triphosphate hydrolases"/>
    <property type="match status" value="1"/>
</dbReference>
<evidence type="ECO:0000313" key="4">
    <source>
        <dbReference type="EMBL" id="KAH6677035.1"/>
    </source>
</evidence>
<feature type="compositionally biased region" description="Polar residues" evidence="2">
    <location>
        <begin position="284"/>
        <end position="293"/>
    </location>
</feature>
<feature type="domain" description="Nephrocystin 3-like N-terminal" evidence="3">
    <location>
        <begin position="329"/>
        <end position="511"/>
    </location>
</feature>
<dbReference type="PANTHER" id="PTHR10039:SF5">
    <property type="entry name" value="NACHT DOMAIN-CONTAINING PROTEIN"/>
    <property type="match status" value="1"/>
</dbReference>
<dbReference type="Pfam" id="PF24883">
    <property type="entry name" value="NPHP3_N"/>
    <property type="match status" value="1"/>
</dbReference>
<dbReference type="Gene3D" id="3.40.50.300">
    <property type="entry name" value="P-loop containing nucleotide triphosphate hydrolases"/>
    <property type="match status" value="1"/>
</dbReference>